<dbReference type="Pfam" id="PF03900">
    <property type="entry name" value="Porphobil_deamC"/>
    <property type="match status" value="1"/>
</dbReference>
<accession>A0A2I7N7I7</accession>
<dbReference type="InterPro" id="IPR022418">
    <property type="entry name" value="Porphobilinogen_deaminase_C"/>
</dbReference>
<name>A0A2I7N7I7_9NEIS</name>
<dbReference type="PANTHER" id="PTHR11557:SF0">
    <property type="entry name" value="PORPHOBILINOGEN DEAMINASE"/>
    <property type="match status" value="1"/>
</dbReference>
<comment type="catalytic activity">
    <reaction evidence="7 8">
        <text>4 porphobilinogen + H2O = hydroxymethylbilane + 4 NH4(+)</text>
        <dbReference type="Rhea" id="RHEA:13185"/>
        <dbReference type="ChEBI" id="CHEBI:15377"/>
        <dbReference type="ChEBI" id="CHEBI:28938"/>
        <dbReference type="ChEBI" id="CHEBI:57845"/>
        <dbReference type="ChEBI" id="CHEBI:58126"/>
        <dbReference type="EC" id="2.5.1.61"/>
    </reaction>
</comment>
<keyword evidence="5 8" id="KW-0808">Transferase</keyword>
<evidence type="ECO:0000313" key="11">
    <source>
        <dbReference type="EMBL" id="AUR52427.1"/>
    </source>
</evidence>
<dbReference type="GO" id="GO:0006782">
    <property type="term" value="P:protoporphyrinogen IX biosynthetic process"/>
    <property type="evidence" value="ECO:0007669"/>
    <property type="project" value="UniProtKB-UniRule"/>
</dbReference>
<evidence type="ECO:0000259" key="10">
    <source>
        <dbReference type="Pfam" id="PF03900"/>
    </source>
</evidence>
<dbReference type="InterPro" id="IPR022417">
    <property type="entry name" value="Porphobilin_deaminase_N"/>
</dbReference>
<comment type="similarity">
    <text evidence="3 8">Belongs to the HMBS family.</text>
</comment>
<dbReference type="PIRSF" id="PIRSF001438">
    <property type="entry name" value="4pyrrol_synth_OHMeBilane_synth"/>
    <property type="match status" value="1"/>
</dbReference>
<evidence type="ECO:0000259" key="9">
    <source>
        <dbReference type="Pfam" id="PF01379"/>
    </source>
</evidence>
<dbReference type="EMBL" id="CP024847">
    <property type="protein sequence ID" value="AUR52427.1"/>
    <property type="molecule type" value="Genomic_DNA"/>
</dbReference>
<evidence type="ECO:0000256" key="5">
    <source>
        <dbReference type="ARBA" id="ARBA00022679"/>
    </source>
</evidence>
<comment type="pathway">
    <text evidence="2">Porphyrin-containing compound metabolism; protoporphyrin-IX biosynthesis; coproporphyrinogen-III from 5-aminolevulinate: step 2/4.</text>
</comment>
<evidence type="ECO:0000256" key="6">
    <source>
        <dbReference type="ARBA" id="ARBA00023244"/>
    </source>
</evidence>
<dbReference type="GO" id="GO:0004418">
    <property type="term" value="F:hydroxymethylbilane synthase activity"/>
    <property type="evidence" value="ECO:0007669"/>
    <property type="project" value="UniProtKB-UniRule"/>
</dbReference>
<evidence type="ECO:0000313" key="12">
    <source>
        <dbReference type="Proteomes" id="UP000236655"/>
    </source>
</evidence>
<comment type="subunit">
    <text evidence="4 8">Monomer.</text>
</comment>
<dbReference type="InterPro" id="IPR036803">
    <property type="entry name" value="Porphobilinogen_deaminase_C_sf"/>
</dbReference>
<keyword evidence="12" id="KW-1185">Reference proteome</keyword>
<protein>
    <recommendedName>
        <fullName evidence="8">Porphobilinogen deaminase</fullName>
        <shortName evidence="8">PBG</shortName>
        <ecNumber evidence="8">2.5.1.61</ecNumber>
    </recommendedName>
    <alternativeName>
        <fullName evidence="8">Hydroxymethylbilane synthase</fullName>
        <shortName evidence="8">HMBS</shortName>
    </alternativeName>
    <alternativeName>
        <fullName evidence="8">Pre-uroporphyrinogen synthase</fullName>
    </alternativeName>
</protein>
<dbReference type="InterPro" id="IPR022419">
    <property type="entry name" value="Porphobilin_deaminase_cofac_BS"/>
</dbReference>
<organism evidence="11 12">
    <name type="scientific">Aquella oligotrophica</name>
    <dbReference type="NCBI Taxonomy" id="2067065"/>
    <lineage>
        <taxon>Bacteria</taxon>
        <taxon>Pseudomonadati</taxon>
        <taxon>Pseudomonadota</taxon>
        <taxon>Betaproteobacteria</taxon>
        <taxon>Neisseriales</taxon>
        <taxon>Neisseriaceae</taxon>
        <taxon>Aquella</taxon>
    </lineage>
</organism>
<sequence length="306" mass="33826">MQKIRIISRNSQLAMWQANHVKEKLISANPGLFVDIIGITTEGDRILDKSLEKIGGKGLFIKELEYQLLHENADIAVHSLKDLPAKLPEEFILAAILEREDPHDAFVSNNYQSIDELPDGAIVGTSSARRSAILRKYYPQLEIKLLRGNLQTRLAKLDNGDYDAIILAVAGLKRLGLAERIKTILPAKIFVPAIGQGVLAVEILASRKNELLSLLKKIEDIDTSRLVGAEREMGRFMNASCNVPIAGYARMENNQLHLSAIIADPDNVSFYTAEITGDPDSYLQIGQECARLLLADGAQEILGKYL</sequence>
<dbReference type="OrthoDB" id="9810298at2"/>
<dbReference type="PANTHER" id="PTHR11557">
    <property type="entry name" value="PORPHOBILINOGEN DEAMINASE"/>
    <property type="match status" value="1"/>
</dbReference>
<dbReference type="FunFam" id="3.40.190.10:FF:000005">
    <property type="entry name" value="Porphobilinogen deaminase"/>
    <property type="match status" value="1"/>
</dbReference>
<dbReference type="UniPathway" id="UPA00251">
    <property type="reaction ID" value="UER00319"/>
</dbReference>
<dbReference type="CDD" id="cd13646">
    <property type="entry name" value="PBP2_EcHMBS_like"/>
    <property type="match status" value="1"/>
</dbReference>
<proteinExistence type="inferred from homology"/>
<dbReference type="PRINTS" id="PR00151">
    <property type="entry name" value="PORPHBDMNASE"/>
</dbReference>
<dbReference type="Proteomes" id="UP000236655">
    <property type="component" value="Chromosome"/>
</dbReference>
<keyword evidence="6 8" id="KW-0627">Porphyrin biosynthesis</keyword>
<evidence type="ECO:0000256" key="3">
    <source>
        <dbReference type="ARBA" id="ARBA00005638"/>
    </source>
</evidence>
<evidence type="ECO:0000256" key="1">
    <source>
        <dbReference type="ARBA" id="ARBA00002869"/>
    </source>
</evidence>
<dbReference type="NCBIfam" id="TIGR00212">
    <property type="entry name" value="hemC"/>
    <property type="match status" value="1"/>
</dbReference>
<gene>
    <name evidence="8" type="primary">hemC</name>
    <name evidence="11" type="ORF">CUN60_09000</name>
</gene>
<dbReference type="SUPFAM" id="SSF53850">
    <property type="entry name" value="Periplasmic binding protein-like II"/>
    <property type="match status" value="1"/>
</dbReference>
<dbReference type="EC" id="2.5.1.61" evidence="8"/>
<dbReference type="RefSeq" id="WP_102951720.1">
    <property type="nucleotide sequence ID" value="NZ_CP024847.1"/>
</dbReference>
<comment type="cofactor">
    <cofactor evidence="8">
        <name>dipyrromethane</name>
        <dbReference type="ChEBI" id="CHEBI:60342"/>
    </cofactor>
    <text evidence="8">Binds 1 dipyrromethane group covalently.</text>
</comment>
<dbReference type="Gene3D" id="3.40.190.10">
    <property type="entry name" value="Periplasmic binding protein-like II"/>
    <property type="match status" value="2"/>
</dbReference>
<dbReference type="SUPFAM" id="SSF54782">
    <property type="entry name" value="Porphobilinogen deaminase (hydroxymethylbilane synthase), C-terminal domain"/>
    <property type="match status" value="1"/>
</dbReference>
<dbReference type="AlphaFoldDB" id="A0A2I7N7I7"/>
<comment type="miscellaneous">
    <text evidence="8">The porphobilinogen subunits are added to the dipyrromethane group.</text>
</comment>
<reference evidence="12" key="1">
    <citation type="submission" date="2017-11" db="EMBL/GenBank/DDBJ databases">
        <authorList>
            <person name="Chan K.G."/>
            <person name="Lee L.S."/>
        </authorList>
    </citation>
    <scope>NUCLEOTIDE SEQUENCE [LARGE SCALE GENOMIC DNA]</scope>
    <source>
        <strain evidence="12">DSM 100970</strain>
    </source>
</reference>
<dbReference type="KEGG" id="nba:CUN60_09000"/>
<dbReference type="InterPro" id="IPR000860">
    <property type="entry name" value="HemC"/>
</dbReference>
<dbReference type="Pfam" id="PF01379">
    <property type="entry name" value="Porphobil_deam"/>
    <property type="match status" value="1"/>
</dbReference>
<dbReference type="PROSITE" id="PS00533">
    <property type="entry name" value="PORPHOBILINOGEN_DEAM"/>
    <property type="match status" value="1"/>
</dbReference>
<feature type="domain" description="Porphobilinogen deaminase N-terminal" evidence="9">
    <location>
        <begin position="4"/>
        <end position="208"/>
    </location>
</feature>
<comment type="function">
    <text evidence="1 8">Tetrapolymerization of the monopyrrole PBG into the hydroxymethylbilane pre-uroporphyrinogen in several discrete steps.</text>
</comment>
<dbReference type="Gene3D" id="3.30.160.40">
    <property type="entry name" value="Porphobilinogen deaminase, C-terminal domain"/>
    <property type="match status" value="1"/>
</dbReference>
<feature type="modified residue" description="S-(dipyrrolylmethanemethyl)cysteine" evidence="8">
    <location>
        <position position="241"/>
    </location>
</feature>
<evidence type="ECO:0000256" key="8">
    <source>
        <dbReference type="HAMAP-Rule" id="MF_00260"/>
    </source>
</evidence>
<dbReference type="HAMAP" id="MF_00260">
    <property type="entry name" value="Porphobil_deam"/>
    <property type="match status" value="1"/>
</dbReference>
<dbReference type="GO" id="GO:0005737">
    <property type="term" value="C:cytoplasm"/>
    <property type="evidence" value="ECO:0007669"/>
    <property type="project" value="UniProtKB-UniRule"/>
</dbReference>
<evidence type="ECO:0000256" key="2">
    <source>
        <dbReference type="ARBA" id="ARBA00004735"/>
    </source>
</evidence>
<evidence type="ECO:0000256" key="7">
    <source>
        <dbReference type="ARBA" id="ARBA00048169"/>
    </source>
</evidence>
<evidence type="ECO:0000256" key="4">
    <source>
        <dbReference type="ARBA" id="ARBA00011245"/>
    </source>
</evidence>
<dbReference type="FunFam" id="3.40.190.10:FF:000004">
    <property type="entry name" value="Porphobilinogen deaminase"/>
    <property type="match status" value="1"/>
</dbReference>
<feature type="domain" description="Porphobilinogen deaminase C-terminal" evidence="10">
    <location>
        <begin position="227"/>
        <end position="294"/>
    </location>
</feature>